<accession>V9HMH7</accession>
<proteinExistence type="predicted"/>
<dbReference type="EMBL" id="ADCY02000006">
    <property type="protein sequence ID" value="EFG31983.1"/>
    <property type="molecule type" value="Genomic_DNA"/>
</dbReference>
<comment type="caution">
    <text evidence="2">The sequence shown here is derived from an EMBL/GenBank/DDBJ whole genome shotgun (WGS) entry which is preliminary data.</text>
</comment>
<evidence type="ECO:0000313" key="3">
    <source>
        <dbReference type="Proteomes" id="UP000017813"/>
    </source>
</evidence>
<dbReference type="Proteomes" id="UP000017813">
    <property type="component" value="Unassembled WGS sequence"/>
</dbReference>
<sequence length="166" mass="18490">MQMMLKKLPLALVLAMSLSACITVNAPVSGTPNNQNAAPITSGNSHSGYKLASSHWTDVAKIRQEAQRLGAEVGANRMTKVQAAQYLNRYRLNLVGANQIDDNMYEVYQKSALDSQRGVITPEQSKAYIISALKGWQQRWNDMSRKPTNPAFTNFLMEVMDMKPLQ</sequence>
<dbReference type="HOGENOM" id="CLU_1480544_0_0_4"/>
<dbReference type="eggNOG" id="ENOG5031PKU">
    <property type="taxonomic scope" value="Bacteria"/>
</dbReference>
<gene>
    <name evidence="2" type="ORF">HMPREF9021_00387</name>
</gene>
<reference evidence="2 3" key="2">
    <citation type="submission" date="2011-10" db="EMBL/GenBank/DDBJ databases">
        <title>The Genome Sequence of Simonsiella muelleri ATCC 29453.</title>
        <authorList>
            <consortium name="The Broad Institute Genome Sequencing Platform"/>
            <consortium name="The Broad Institute Genome Sequencing Center for Infectious Disease"/>
            <person name="Earl A."/>
            <person name="Ward D."/>
            <person name="Feldgarden M."/>
            <person name="Gevers D."/>
            <person name="Izard J."/>
            <person name="Baranova O.V."/>
            <person name="Blanton J.M."/>
            <person name="Tanner A.C."/>
            <person name="Dewhirst F."/>
            <person name="Young S.K."/>
            <person name="Zeng Q."/>
            <person name="Gargeya S."/>
            <person name="Fitzgerald M."/>
            <person name="Haas B."/>
            <person name="Abouelleil A."/>
            <person name="Alvarado L."/>
            <person name="Arachchi H.M."/>
            <person name="Berlin A."/>
            <person name="Brown A."/>
            <person name="Chapman S.B."/>
            <person name="Chen Z."/>
            <person name="Dunbar C."/>
            <person name="Freedman E."/>
            <person name="Gearin G."/>
            <person name="Goldberg J."/>
            <person name="Griggs A."/>
            <person name="Gujja S."/>
            <person name="Heiman D."/>
            <person name="Howarth C."/>
            <person name="Larson L."/>
            <person name="Lui A."/>
            <person name="MacDonald P.J.P."/>
            <person name="Montmayeur A."/>
            <person name="Murphy C."/>
            <person name="Neiman D."/>
            <person name="Pearson M."/>
            <person name="Priest M."/>
            <person name="Roberts A."/>
            <person name="Saif S."/>
            <person name="Shea T."/>
            <person name="Shenoy N."/>
            <person name="Sisk P."/>
            <person name="Stolte C."/>
            <person name="Sykes S."/>
            <person name="Wortman J."/>
            <person name="Nusbaum C."/>
            <person name="Birren B."/>
        </authorList>
    </citation>
    <scope>NUCLEOTIDE SEQUENCE [LARGE SCALE GENOMIC DNA]</scope>
    <source>
        <strain evidence="2 3">ATCC 29453</strain>
    </source>
</reference>
<reference evidence="2 3" key="1">
    <citation type="submission" date="2010-03" db="EMBL/GenBank/DDBJ databases">
        <authorList>
            <consortium name="The Broad Institute Genome Sequencing Platform"/>
            <person name="Ward D."/>
            <person name="Earl A."/>
            <person name="Feldgarden M."/>
            <person name="Gevers D."/>
            <person name="Young S."/>
            <person name="Zeng Q."/>
            <person name="Koehrsen M."/>
            <person name="Alvarado L."/>
            <person name="Berlin A.M."/>
            <person name="Borenstein D."/>
            <person name="Chapman S.B."/>
            <person name="Chen Z."/>
            <person name="Engels R."/>
            <person name="Freedman E."/>
            <person name="Gellesch M."/>
            <person name="Goldberg J."/>
            <person name="Griggs A."/>
            <person name="Gujja S."/>
            <person name="Heilman E.R."/>
            <person name="Heiman D.I."/>
            <person name="Hepburn T.A."/>
            <person name="Howarth C."/>
            <person name="Jen D."/>
            <person name="Larson L."/>
            <person name="Mehta T."/>
            <person name="Park D."/>
            <person name="Pearson M."/>
            <person name="Richards J."/>
            <person name="Roberts A."/>
            <person name="Saif S."/>
            <person name="Shea T.D."/>
            <person name="Shenoy N."/>
            <person name="Sisk P."/>
            <person name="Stolte C."/>
            <person name="Sykes S.N."/>
            <person name="Walk T."/>
            <person name="White J."/>
            <person name="Yandava C."/>
            <person name="Izard J."/>
            <person name="Baranova O.V."/>
            <person name="Blanton J.M."/>
            <person name="Tanner A.C."/>
            <person name="Dewhirst F."/>
            <person name="Haas B."/>
            <person name="Nusbaum C."/>
            <person name="Birren B."/>
        </authorList>
    </citation>
    <scope>NUCLEOTIDE SEQUENCE [LARGE SCALE GENOMIC DNA]</scope>
    <source>
        <strain evidence="2 3">ATCC 29453</strain>
    </source>
</reference>
<dbReference type="AlphaFoldDB" id="V9HMH7"/>
<name>V9HMH7_9NEIS</name>
<feature type="signal peptide" evidence="1">
    <location>
        <begin position="1"/>
        <end position="26"/>
    </location>
</feature>
<dbReference type="STRING" id="641147.HMPREF9021_00387"/>
<dbReference type="RefSeq" id="WP_002641295.1">
    <property type="nucleotide sequence ID" value="NZ_CP019448.1"/>
</dbReference>
<evidence type="ECO:0000313" key="2">
    <source>
        <dbReference type="EMBL" id="EFG31983.1"/>
    </source>
</evidence>
<keyword evidence="3" id="KW-1185">Reference proteome</keyword>
<feature type="chain" id="PRO_5004776918" description="Prokaryotic membrane lipolipid attachment site family protein" evidence="1">
    <location>
        <begin position="27"/>
        <end position="166"/>
    </location>
</feature>
<protein>
    <recommendedName>
        <fullName evidence="4">Prokaryotic membrane lipolipid attachment site family protein</fullName>
    </recommendedName>
</protein>
<evidence type="ECO:0008006" key="4">
    <source>
        <dbReference type="Google" id="ProtNLM"/>
    </source>
</evidence>
<keyword evidence="1" id="KW-0732">Signal</keyword>
<organism evidence="2 3">
    <name type="scientific">Simonsiella muelleri ATCC 29453</name>
    <dbReference type="NCBI Taxonomy" id="641147"/>
    <lineage>
        <taxon>Bacteria</taxon>
        <taxon>Pseudomonadati</taxon>
        <taxon>Pseudomonadota</taxon>
        <taxon>Betaproteobacteria</taxon>
        <taxon>Neisseriales</taxon>
        <taxon>Neisseriaceae</taxon>
        <taxon>Simonsiella</taxon>
    </lineage>
</organism>
<evidence type="ECO:0000256" key="1">
    <source>
        <dbReference type="SAM" id="SignalP"/>
    </source>
</evidence>
<dbReference type="PROSITE" id="PS51257">
    <property type="entry name" value="PROKAR_LIPOPROTEIN"/>
    <property type="match status" value="1"/>
</dbReference>